<organism evidence="2 3">
    <name type="scientific">Portunus trituberculatus</name>
    <name type="common">Swimming crab</name>
    <name type="synonym">Neptunus trituberculatus</name>
    <dbReference type="NCBI Taxonomy" id="210409"/>
    <lineage>
        <taxon>Eukaryota</taxon>
        <taxon>Metazoa</taxon>
        <taxon>Ecdysozoa</taxon>
        <taxon>Arthropoda</taxon>
        <taxon>Crustacea</taxon>
        <taxon>Multicrustacea</taxon>
        <taxon>Malacostraca</taxon>
        <taxon>Eumalacostraca</taxon>
        <taxon>Eucarida</taxon>
        <taxon>Decapoda</taxon>
        <taxon>Pleocyemata</taxon>
        <taxon>Brachyura</taxon>
        <taxon>Eubrachyura</taxon>
        <taxon>Portunoidea</taxon>
        <taxon>Portunidae</taxon>
        <taxon>Portuninae</taxon>
        <taxon>Portunus</taxon>
    </lineage>
</organism>
<gene>
    <name evidence="2" type="ORF">E2C01_095739</name>
</gene>
<feature type="compositionally biased region" description="Polar residues" evidence="1">
    <location>
        <begin position="34"/>
        <end position="44"/>
    </location>
</feature>
<accession>A0A5B7K4T6</accession>
<dbReference type="Proteomes" id="UP000324222">
    <property type="component" value="Unassembled WGS sequence"/>
</dbReference>
<feature type="region of interest" description="Disordered" evidence="1">
    <location>
        <begin position="31"/>
        <end position="94"/>
    </location>
</feature>
<dbReference type="AlphaFoldDB" id="A0A5B7K4T6"/>
<evidence type="ECO:0000256" key="1">
    <source>
        <dbReference type="SAM" id="MobiDB-lite"/>
    </source>
</evidence>
<protein>
    <submittedName>
        <fullName evidence="2">Uncharacterized protein</fullName>
    </submittedName>
</protein>
<proteinExistence type="predicted"/>
<name>A0A5B7K4T6_PORTR</name>
<comment type="caution">
    <text evidence="2">The sequence shown here is derived from an EMBL/GenBank/DDBJ whole genome shotgun (WGS) entry which is preliminary data.</text>
</comment>
<dbReference type="EMBL" id="VSRR010122208">
    <property type="protein sequence ID" value="MPD00278.1"/>
    <property type="molecule type" value="Genomic_DNA"/>
</dbReference>
<feature type="compositionally biased region" description="Basic and acidic residues" evidence="1">
    <location>
        <begin position="77"/>
        <end position="87"/>
    </location>
</feature>
<keyword evidence="3" id="KW-1185">Reference proteome</keyword>
<reference evidence="2 3" key="1">
    <citation type="submission" date="2019-05" db="EMBL/GenBank/DDBJ databases">
        <title>Another draft genome of Portunus trituberculatus and its Hox gene families provides insights of decapod evolution.</title>
        <authorList>
            <person name="Jeong J.-H."/>
            <person name="Song I."/>
            <person name="Kim S."/>
            <person name="Choi T."/>
            <person name="Kim D."/>
            <person name="Ryu S."/>
            <person name="Kim W."/>
        </authorList>
    </citation>
    <scope>NUCLEOTIDE SEQUENCE [LARGE SCALE GENOMIC DNA]</scope>
    <source>
        <tissue evidence="2">Muscle</tissue>
    </source>
</reference>
<evidence type="ECO:0000313" key="2">
    <source>
        <dbReference type="EMBL" id="MPD00278.1"/>
    </source>
</evidence>
<evidence type="ECO:0000313" key="3">
    <source>
        <dbReference type="Proteomes" id="UP000324222"/>
    </source>
</evidence>
<sequence length="115" mass="12915">MCCYSLHSTPDVLVPVIALEWTRLAGRLARKHSPGTSLGLTTRFATHHDPPSLSRASNIHRRQMKPFSECPGISKHTRAEKEGKDTSVDEMTTLLPCRTAELMRNTRECGQEELE</sequence>